<organism evidence="2 3">
    <name type="scientific">Mangrovibacterium marinum</name>
    <dbReference type="NCBI Taxonomy" id="1639118"/>
    <lineage>
        <taxon>Bacteria</taxon>
        <taxon>Pseudomonadati</taxon>
        <taxon>Bacteroidota</taxon>
        <taxon>Bacteroidia</taxon>
        <taxon>Marinilabiliales</taxon>
        <taxon>Prolixibacteraceae</taxon>
        <taxon>Mangrovibacterium</taxon>
    </lineage>
</organism>
<protein>
    <submittedName>
        <fullName evidence="2">Uncharacterized protein</fullName>
    </submittedName>
</protein>
<dbReference type="AlphaFoldDB" id="A0A2T5C634"/>
<evidence type="ECO:0000313" key="3">
    <source>
        <dbReference type="Proteomes" id="UP000243525"/>
    </source>
</evidence>
<proteinExistence type="predicted"/>
<feature type="transmembrane region" description="Helical" evidence="1">
    <location>
        <begin position="96"/>
        <end position="114"/>
    </location>
</feature>
<sequence>MVWCDFCTFADQSNIEVTMIGKFFHTPRAKRFHITTRYYDAEKEELRDREDRIKAELGLNEKKEWNSNHRANIRGTFRQNMGGFSKSAEDARRRSNTRLIFFVMILALAVYLFFKF</sequence>
<accession>A0A2T5C634</accession>
<keyword evidence="3" id="KW-1185">Reference proteome</keyword>
<keyword evidence="1" id="KW-0812">Transmembrane</keyword>
<dbReference type="Proteomes" id="UP000243525">
    <property type="component" value="Unassembled WGS sequence"/>
</dbReference>
<evidence type="ECO:0000313" key="2">
    <source>
        <dbReference type="EMBL" id="PTN10387.1"/>
    </source>
</evidence>
<comment type="caution">
    <text evidence="2">The sequence shown here is derived from an EMBL/GenBank/DDBJ whole genome shotgun (WGS) entry which is preliminary data.</text>
</comment>
<keyword evidence="1" id="KW-0472">Membrane</keyword>
<name>A0A2T5C634_9BACT</name>
<gene>
    <name evidence="2" type="ORF">C8N47_10135</name>
</gene>
<dbReference type="EMBL" id="QAAD01000001">
    <property type="protein sequence ID" value="PTN10387.1"/>
    <property type="molecule type" value="Genomic_DNA"/>
</dbReference>
<keyword evidence="1" id="KW-1133">Transmembrane helix</keyword>
<reference evidence="2 3" key="1">
    <citation type="submission" date="2018-04" db="EMBL/GenBank/DDBJ databases">
        <title>Genomic Encyclopedia of Archaeal and Bacterial Type Strains, Phase II (KMG-II): from individual species to whole genera.</title>
        <authorList>
            <person name="Goeker M."/>
        </authorList>
    </citation>
    <scope>NUCLEOTIDE SEQUENCE [LARGE SCALE GENOMIC DNA]</scope>
    <source>
        <strain evidence="2 3">DSM 28823</strain>
    </source>
</reference>
<evidence type="ECO:0000256" key="1">
    <source>
        <dbReference type="SAM" id="Phobius"/>
    </source>
</evidence>